<proteinExistence type="inferred from homology"/>
<dbReference type="PANTHER" id="PTHR34975">
    <property type="entry name" value="SPORE GERMINATION PROTEIN A2"/>
    <property type="match status" value="1"/>
</dbReference>
<dbReference type="Pfam" id="PF03845">
    <property type="entry name" value="Spore_permease"/>
    <property type="match status" value="1"/>
</dbReference>
<feature type="transmembrane region" description="Helical" evidence="8">
    <location>
        <begin position="333"/>
        <end position="353"/>
    </location>
</feature>
<keyword evidence="4" id="KW-0309">Germination</keyword>
<comment type="caution">
    <text evidence="9">The sequence shown here is derived from an EMBL/GenBank/DDBJ whole genome shotgun (WGS) entry which is preliminary data.</text>
</comment>
<feature type="transmembrane region" description="Helical" evidence="8">
    <location>
        <begin position="215"/>
        <end position="238"/>
    </location>
</feature>
<feature type="transmembrane region" description="Helical" evidence="8">
    <location>
        <begin position="183"/>
        <end position="203"/>
    </location>
</feature>
<evidence type="ECO:0000313" key="9">
    <source>
        <dbReference type="EMBL" id="CAG5091684.1"/>
    </source>
</evidence>
<feature type="transmembrane region" description="Helical" evidence="8">
    <location>
        <begin position="267"/>
        <end position="292"/>
    </location>
</feature>
<evidence type="ECO:0000256" key="2">
    <source>
        <dbReference type="ARBA" id="ARBA00007998"/>
    </source>
</evidence>
<keyword evidence="6 8" id="KW-1133">Transmembrane helix</keyword>
<evidence type="ECO:0000256" key="3">
    <source>
        <dbReference type="ARBA" id="ARBA00022448"/>
    </source>
</evidence>
<sequence length="371" mass="41153">MIEKGKISALQMGKMIYLAITPTAILTASGISFNFARQDLWLSPVWAFSGVIAVPVVLGLNRMFPDRSVVQTLRDTVGRLPGWVIGGALWLYYLYISGIVLREYGEFVVGAFLSDTPLIVVLGSLVLVCALAVRGGVEIVGRFADLFLPAFLLLFLLIVLLIIPDLHITYMMPILGDGILPSMKGSLVLQIWFGELSIAWFFLPHVSDRENAKKSLWITFGAIILTLVLSNLVTLLLLGELTGGYSFPFLILARYIDLAEFFAHLEALFMAIWVLGAFVKICVFFYITVIGAAEWMNLADYRPIVFPVALLLTLFGVWVAANYQEMTHTISTSLIPLSFTMFIVLPALIYAIARIRRPGSGNRYSSGRTRK</sequence>
<feature type="transmembrane region" description="Helical" evidence="8">
    <location>
        <begin position="304"/>
        <end position="321"/>
    </location>
</feature>
<evidence type="ECO:0000256" key="4">
    <source>
        <dbReference type="ARBA" id="ARBA00022544"/>
    </source>
</evidence>
<evidence type="ECO:0000256" key="8">
    <source>
        <dbReference type="SAM" id="Phobius"/>
    </source>
</evidence>
<keyword evidence="7 8" id="KW-0472">Membrane</keyword>
<dbReference type="Proteomes" id="UP000681526">
    <property type="component" value="Unassembled WGS sequence"/>
</dbReference>
<keyword evidence="3" id="KW-0813">Transport</keyword>
<dbReference type="EMBL" id="CAJRAY010000083">
    <property type="protein sequence ID" value="CAG5091684.1"/>
    <property type="molecule type" value="Genomic_DNA"/>
</dbReference>
<reference evidence="9 10" key="1">
    <citation type="submission" date="2021-04" db="EMBL/GenBank/DDBJ databases">
        <authorList>
            <person name="Rakotoarivonina H."/>
        </authorList>
    </citation>
    <scope>NUCLEOTIDE SEQUENCE [LARGE SCALE GENOMIC DNA]</scope>
    <source>
        <strain evidence="9 10">XE</strain>
    </source>
</reference>
<feature type="transmembrane region" description="Helical" evidence="8">
    <location>
        <begin position="80"/>
        <end position="101"/>
    </location>
</feature>
<dbReference type="RefSeq" id="WP_213485707.1">
    <property type="nucleotide sequence ID" value="NZ_CAJRAY010000083.1"/>
</dbReference>
<keyword evidence="5 8" id="KW-0812">Transmembrane</keyword>
<protein>
    <submittedName>
        <fullName evidence="9">Spore germination protein</fullName>
    </submittedName>
</protein>
<evidence type="ECO:0000256" key="7">
    <source>
        <dbReference type="ARBA" id="ARBA00023136"/>
    </source>
</evidence>
<dbReference type="NCBIfam" id="TIGR00912">
    <property type="entry name" value="2A0309"/>
    <property type="match status" value="1"/>
</dbReference>
<comment type="subcellular location">
    <subcellularLocation>
        <location evidence="1">Membrane</location>
        <topology evidence="1">Multi-pass membrane protein</topology>
    </subcellularLocation>
</comment>
<feature type="transmembrane region" description="Helical" evidence="8">
    <location>
        <begin position="41"/>
        <end position="60"/>
    </location>
</feature>
<comment type="similarity">
    <text evidence="2">Belongs to the amino acid-polyamine-organocation (APC) superfamily. Spore germination protein (SGP) (TC 2.A.3.9) family.</text>
</comment>
<dbReference type="InterPro" id="IPR004761">
    <property type="entry name" value="Spore_GerAB"/>
</dbReference>
<dbReference type="PANTHER" id="PTHR34975:SF2">
    <property type="entry name" value="SPORE GERMINATION PROTEIN A2"/>
    <property type="match status" value="1"/>
</dbReference>
<feature type="transmembrane region" description="Helical" evidence="8">
    <location>
        <begin position="107"/>
        <end position="131"/>
    </location>
</feature>
<feature type="transmembrane region" description="Helical" evidence="8">
    <location>
        <begin position="143"/>
        <end position="163"/>
    </location>
</feature>
<evidence type="ECO:0000256" key="5">
    <source>
        <dbReference type="ARBA" id="ARBA00022692"/>
    </source>
</evidence>
<gene>
    <name evidence="9" type="primary">txxe 2786</name>
    <name evidence="9" type="ORF">TXXE_16115</name>
</gene>
<accession>A0ABM8V7G0</accession>
<feature type="transmembrane region" description="Helical" evidence="8">
    <location>
        <begin position="16"/>
        <end position="35"/>
    </location>
</feature>
<organism evidence="9 10">
    <name type="scientific">Thermobacillus xylanilyticus</name>
    <dbReference type="NCBI Taxonomy" id="76633"/>
    <lineage>
        <taxon>Bacteria</taxon>
        <taxon>Bacillati</taxon>
        <taxon>Bacillota</taxon>
        <taxon>Bacilli</taxon>
        <taxon>Bacillales</taxon>
        <taxon>Paenibacillaceae</taxon>
        <taxon>Thermobacillus</taxon>
    </lineage>
</organism>
<name>A0ABM8V7G0_THEXY</name>
<evidence type="ECO:0000256" key="1">
    <source>
        <dbReference type="ARBA" id="ARBA00004141"/>
    </source>
</evidence>
<evidence type="ECO:0000256" key="6">
    <source>
        <dbReference type="ARBA" id="ARBA00022989"/>
    </source>
</evidence>
<keyword evidence="10" id="KW-1185">Reference proteome</keyword>
<evidence type="ECO:0000313" key="10">
    <source>
        <dbReference type="Proteomes" id="UP000681526"/>
    </source>
</evidence>